<dbReference type="InterPro" id="IPR015422">
    <property type="entry name" value="PyrdxlP-dep_Trfase_small"/>
</dbReference>
<dbReference type="GO" id="GO:0016740">
    <property type="term" value="F:transferase activity"/>
    <property type="evidence" value="ECO:0007669"/>
    <property type="project" value="UniProtKB-KW"/>
</dbReference>
<dbReference type="EMBL" id="JACSNQ010000001">
    <property type="protein sequence ID" value="MBM6774033.1"/>
    <property type="molecule type" value="Genomic_DNA"/>
</dbReference>
<dbReference type="InterPro" id="IPR015424">
    <property type="entry name" value="PyrdxlP-dep_Trfase"/>
</dbReference>
<sequence>MGEKNLDIRRASAAEVAGALSLDALAALATDLGRERWRAVSDAAQVVACYLACHPHVVAVRYPGLKSDELFPRAANALVGGFGPRVAFLAAGAPAGEWFLWEADARDARDQVMELERTL</sequence>
<proteinExistence type="predicted"/>
<keyword evidence="1" id="KW-0808">Transferase</keyword>
<organism evidence="1 2">
    <name type="scientific">Olsenella profusa</name>
    <dbReference type="NCBI Taxonomy" id="138595"/>
    <lineage>
        <taxon>Bacteria</taxon>
        <taxon>Bacillati</taxon>
        <taxon>Actinomycetota</taxon>
        <taxon>Coriobacteriia</taxon>
        <taxon>Coriobacteriales</taxon>
        <taxon>Atopobiaceae</taxon>
        <taxon>Olsenella</taxon>
    </lineage>
</organism>
<dbReference type="Proteomes" id="UP000712527">
    <property type="component" value="Unassembled WGS sequence"/>
</dbReference>
<comment type="caution">
    <text evidence="1">The sequence shown here is derived from an EMBL/GenBank/DDBJ whole genome shotgun (WGS) entry which is preliminary data.</text>
</comment>
<evidence type="ECO:0000313" key="2">
    <source>
        <dbReference type="Proteomes" id="UP000712527"/>
    </source>
</evidence>
<dbReference type="Gene3D" id="3.90.1150.10">
    <property type="entry name" value="Aspartate Aminotransferase, domain 1"/>
    <property type="match status" value="1"/>
</dbReference>
<evidence type="ECO:0000313" key="1">
    <source>
        <dbReference type="EMBL" id="MBM6774033.1"/>
    </source>
</evidence>
<protein>
    <submittedName>
        <fullName evidence="1">PLP-dependent transferase</fullName>
    </submittedName>
</protein>
<gene>
    <name evidence="1" type="ORF">H9X80_00465</name>
</gene>
<dbReference type="SUPFAM" id="SSF53383">
    <property type="entry name" value="PLP-dependent transferases"/>
    <property type="match status" value="1"/>
</dbReference>
<accession>A0ABS2F0G9</accession>
<keyword evidence="2" id="KW-1185">Reference proteome</keyword>
<dbReference type="RefSeq" id="WP_204792381.1">
    <property type="nucleotide sequence ID" value="NZ_JACSNQ010000001.1"/>
</dbReference>
<name>A0ABS2F0G9_9ACTN</name>
<reference evidence="1 2" key="1">
    <citation type="journal article" date="2021" name="Sci. Rep.">
        <title>The distribution of antibiotic resistance genes in chicken gut microbiota commensals.</title>
        <authorList>
            <person name="Juricova H."/>
            <person name="Matiasovicova J."/>
            <person name="Kubasova T."/>
            <person name="Cejkova D."/>
            <person name="Rychlik I."/>
        </authorList>
    </citation>
    <scope>NUCLEOTIDE SEQUENCE [LARGE SCALE GENOMIC DNA]</scope>
    <source>
        <strain evidence="1 2">An794</strain>
    </source>
</reference>